<evidence type="ECO:0000256" key="3">
    <source>
        <dbReference type="SAM" id="MobiDB-lite"/>
    </source>
</evidence>
<dbReference type="GO" id="GO:0005634">
    <property type="term" value="C:nucleus"/>
    <property type="evidence" value="ECO:0007669"/>
    <property type="project" value="TreeGrafter"/>
</dbReference>
<reference evidence="5 6" key="1">
    <citation type="journal article" date="2014" name="PLoS ONE">
        <title>Global Analysis of Gene Expression Profiles in Physic Nut (Jatropha curcas L.) Seedlings Exposed to Salt Stress.</title>
        <authorList>
            <person name="Zhang L."/>
            <person name="Zhang C."/>
            <person name="Wu P."/>
            <person name="Chen Y."/>
            <person name="Li M."/>
            <person name="Jiang H."/>
            <person name="Wu G."/>
        </authorList>
    </citation>
    <scope>NUCLEOTIDE SEQUENCE [LARGE SCALE GENOMIC DNA]</scope>
    <source>
        <strain evidence="6">cv. GZQX0401</strain>
        <tissue evidence="5">Young leaves</tissue>
    </source>
</reference>
<feature type="region of interest" description="Disordered" evidence="3">
    <location>
        <begin position="409"/>
        <end position="448"/>
    </location>
</feature>
<feature type="region of interest" description="Disordered" evidence="3">
    <location>
        <begin position="1"/>
        <end position="54"/>
    </location>
</feature>
<organism evidence="5 6">
    <name type="scientific">Jatropha curcas</name>
    <name type="common">Barbados nut</name>
    <dbReference type="NCBI Taxonomy" id="180498"/>
    <lineage>
        <taxon>Eukaryota</taxon>
        <taxon>Viridiplantae</taxon>
        <taxon>Streptophyta</taxon>
        <taxon>Embryophyta</taxon>
        <taxon>Tracheophyta</taxon>
        <taxon>Spermatophyta</taxon>
        <taxon>Magnoliopsida</taxon>
        <taxon>eudicotyledons</taxon>
        <taxon>Gunneridae</taxon>
        <taxon>Pentapetalae</taxon>
        <taxon>rosids</taxon>
        <taxon>fabids</taxon>
        <taxon>Malpighiales</taxon>
        <taxon>Euphorbiaceae</taxon>
        <taxon>Crotonoideae</taxon>
        <taxon>Jatropheae</taxon>
        <taxon>Jatropha</taxon>
    </lineage>
</organism>
<dbReference type="FunFam" id="1.10.10.1420:FF:000003">
    <property type="entry name" value="CDT1-like protein a chloroplastic"/>
    <property type="match status" value="1"/>
</dbReference>
<dbReference type="CDD" id="cd08767">
    <property type="entry name" value="Cdt1_c"/>
    <property type="match status" value="1"/>
</dbReference>
<proteinExistence type="inferred from homology"/>
<dbReference type="GO" id="GO:0071163">
    <property type="term" value="P:DNA replication preinitiation complex assembly"/>
    <property type="evidence" value="ECO:0007669"/>
    <property type="project" value="InterPro"/>
</dbReference>
<dbReference type="GO" id="GO:0000278">
    <property type="term" value="P:mitotic cell cycle"/>
    <property type="evidence" value="ECO:0007669"/>
    <property type="project" value="TreeGrafter"/>
</dbReference>
<dbReference type="InterPro" id="IPR036390">
    <property type="entry name" value="WH_DNA-bd_sf"/>
</dbReference>
<keyword evidence="2" id="KW-0131">Cell cycle</keyword>
<dbReference type="PANTHER" id="PTHR28637">
    <property type="entry name" value="DNA REPLICATION FACTOR CDT1"/>
    <property type="match status" value="1"/>
</dbReference>
<dbReference type="InterPro" id="IPR045173">
    <property type="entry name" value="Cdt1"/>
</dbReference>
<keyword evidence="6" id="KW-1185">Reference proteome</keyword>
<dbReference type="InterPro" id="IPR038090">
    <property type="entry name" value="Cdt1_C_WH_dom_sf"/>
</dbReference>
<evidence type="ECO:0000313" key="6">
    <source>
        <dbReference type="Proteomes" id="UP000027138"/>
    </source>
</evidence>
<dbReference type="Gene3D" id="1.10.10.1420">
    <property type="entry name" value="DNA replication factor Cdt1, C-terminal WH domain"/>
    <property type="match status" value="1"/>
</dbReference>
<evidence type="ECO:0000259" key="4">
    <source>
        <dbReference type="SMART" id="SM01075"/>
    </source>
</evidence>
<dbReference type="AlphaFoldDB" id="A0A067JRG9"/>
<dbReference type="PANTHER" id="PTHR28637:SF1">
    <property type="entry name" value="DNA REPLICATION FACTOR CDT1"/>
    <property type="match status" value="1"/>
</dbReference>
<dbReference type="GO" id="GO:0070182">
    <property type="term" value="F:DNA polymerase binding"/>
    <property type="evidence" value="ECO:0007669"/>
    <property type="project" value="TreeGrafter"/>
</dbReference>
<dbReference type="CDD" id="cd08674">
    <property type="entry name" value="Cdt1_m"/>
    <property type="match status" value="1"/>
</dbReference>
<dbReference type="OrthoDB" id="341730at2759"/>
<dbReference type="Proteomes" id="UP000027138">
    <property type="component" value="Unassembled WGS sequence"/>
</dbReference>
<feature type="region of interest" description="Disordered" evidence="3">
    <location>
        <begin position="90"/>
        <end position="112"/>
    </location>
</feature>
<evidence type="ECO:0000256" key="1">
    <source>
        <dbReference type="ARBA" id="ARBA00008356"/>
    </source>
</evidence>
<dbReference type="EMBL" id="KK914893">
    <property type="protein sequence ID" value="KDP26551.1"/>
    <property type="molecule type" value="Genomic_DNA"/>
</dbReference>
<dbReference type="KEGG" id="jcu:105644557"/>
<dbReference type="SUPFAM" id="SSF46785">
    <property type="entry name" value="Winged helix' DNA-binding domain"/>
    <property type="match status" value="1"/>
</dbReference>
<evidence type="ECO:0000313" key="5">
    <source>
        <dbReference type="EMBL" id="KDP26551.1"/>
    </source>
</evidence>
<feature type="compositionally biased region" description="Polar residues" evidence="3">
    <location>
        <begin position="90"/>
        <end position="101"/>
    </location>
</feature>
<dbReference type="InterPro" id="IPR032054">
    <property type="entry name" value="Cdt1_C"/>
</dbReference>
<comment type="similarity">
    <text evidence="1">Belongs to the Cdt1 family.</text>
</comment>
<dbReference type="GO" id="GO:0000076">
    <property type="term" value="P:DNA replication checkpoint signaling"/>
    <property type="evidence" value="ECO:0007669"/>
    <property type="project" value="TreeGrafter"/>
</dbReference>
<sequence>MNSSRSSMASPSIPFKSKKPLQSTPKSKSAAAANPITTQTPDKPPVGLSSRLRNSRVALTVKEVRRVAQGTRDPPLSNQTDQIVKSARRQISSWPEESSTCKSHRQRNATVDEGSAKIPAEYEMLGEFFDSLDSTIRLLRLKGSTSTFTNISPKIECLTDRRFSHRHLAQLKYILPEAIEIKRVLMFDERTSCMKPDLHVTVDVDAIESDENLKSESNKNLHLRKVFRARLADFYKAHPEGDEIPEAMLPEPFNRSKQPAVESNTLETNVNVGHGSNSSSPVETGTLEKHQPAAVASHLSQSFKKRFSQKVAKSESENACIYSPMTCSRQSISPVLEETSLSEPSLITVSSELTDGNKDSTFCNSSIGEPMACLLATPCKDMDSINCRDSSAEEIASFQSTPAKLASTPAALKSATPALRPPKRCYMSPDEDSSSLADKLVRRPPRARSLNFETPVKNVKNELNGMENVSADNHDDDDDDDDILNILPESLLQSIREKERKVQEERDPAISLAKRRRQMVACLPKLFNVIHFLFQSINRSVITKEELIHKIIAGHSDIVDRREVEEQLKLLLELVPEWISEKSASSGDLLFCINKMSSAENIRSRLEEAK</sequence>
<dbReference type="SMART" id="SM01075">
    <property type="entry name" value="CDT1"/>
    <property type="match status" value="1"/>
</dbReference>
<dbReference type="GO" id="GO:0003677">
    <property type="term" value="F:DNA binding"/>
    <property type="evidence" value="ECO:0007669"/>
    <property type="project" value="InterPro"/>
</dbReference>
<name>A0A067JRG9_JATCU</name>
<gene>
    <name evidence="5" type="ORF">JCGZ_17709</name>
</gene>
<evidence type="ECO:0000256" key="2">
    <source>
        <dbReference type="ARBA" id="ARBA00023306"/>
    </source>
</evidence>
<dbReference type="STRING" id="180498.A0A067JRG9"/>
<dbReference type="InterPro" id="IPR014939">
    <property type="entry name" value="CDT1_Gemini-bd-like"/>
</dbReference>
<feature type="domain" description="CDT1 Geminin-binding" evidence="4">
    <location>
        <begin position="118"/>
        <end position="251"/>
    </location>
</feature>
<protein>
    <recommendedName>
        <fullName evidence="4">CDT1 Geminin-binding domain-containing protein</fullName>
    </recommendedName>
</protein>
<accession>A0A067JRG9</accession>
<dbReference type="GO" id="GO:0030174">
    <property type="term" value="P:regulation of DNA-templated DNA replication initiation"/>
    <property type="evidence" value="ECO:0007669"/>
    <property type="project" value="InterPro"/>
</dbReference>
<dbReference type="Pfam" id="PF16679">
    <property type="entry name" value="CDT1_C"/>
    <property type="match status" value="1"/>
</dbReference>
<dbReference type="Pfam" id="PF08839">
    <property type="entry name" value="CDT1"/>
    <property type="match status" value="1"/>
</dbReference>
<feature type="compositionally biased region" description="Low complexity" evidence="3">
    <location>
        <begin position="1"/>
        <end position="12"/>
    </location>
</feature>